<keyword evidence="3 6" id="KW-0117">Actin capping</keyword>
<organism evidence="7 8">
    <name type="scientific">Saccharomycodes ludwigii</name>
    <dbReference type="NCBI Taxonomy" id="36035"/>
    <lineage>
        <taxon>Eukaryota</taxon>
        <taxon>Fungi</taxon>
        <taxon>Dikarya</taxon>
        <taxon>Ascomycota</taxon>
        <taxon>Saccharomycotina</taxon>
        <taxon>Saccharomycetes</taxon>
        <taxon>Saccharomycodales</taxon>
        <taxon>Saccharomycodaceae</taxon>
        <taxon>Saccharomycodes</taxon>
    </lineage>
</organism>
<comment type="function">
    <text evidence="5 6">F-actin-capping proteins bind in a Ca(2+)-independent manner to the fast growing ends of actin filaments (barbed end) thereby blocking the exchange of subunits at these ends. Unlike other capping proteins (such as gelsolin and severin), these proteins do not sever actin filaments.</text>
</comment>
<dbReference type="AlphaFoldDB" id="A0A376B9W0"/>
<proteinExistence type="inferred from homology"/>
<comment type="subunit">
    <text evidence="6">Heterodimer of an alpha and a beta subunit.</text>
</comment>
<dbReference type="GO" id="GO:0008290">
    <property type="term" value="C:F-actin capping protein complex"/>
    <property type="evidence" value="ECO:0007669"/>
    <property type="project" value="UniProtKB-UniRule"/>
</dbReference>
<dbReference type="GO" id="GO:0051016">
    <property type="term" value="P:barbed-end actin filament capping"/>
    <property type="evidence" value="ECO:0007669"/>
    <property type="project" value="UniProtKB-UniRule"/>
</dbReference>
<evidence type="ECO:0000313" key="8">
    <source>
        <dbReference type="Proteomes" id="UP000262825"/>
    </source>
</evidence>
<dbReference type="Gene3D" id="3.30.1140.60">
    <property type="entry name" value="F-actin capping protein, alpha subunit"/>
    <property type="match status" value="1"/>
</dbReference>
<reference evidence="8" key="1">
    <citation type="submission" date="2018-06" db="EMBL/GenBank/DDBJ databases">
        <authorList>
            <person name="Guldener U."/>
        </authorList>
    </citation>
    <scope>NUCLEOTIDE SEQUENCE [LARGE SCALE GENOMIC DNA]</scope>
    <source>
        <strain evidence="8">UTAD17</strain>
    </source>
</reference>
<keyword evidence="8" id="KW-1185">Reference proteome</keyword>
<evidence type="ECO:0000256" key="1">
    <source>
        <dbReference type="ARBA" id="ARBA00010479"/>
    </source>
</evidence>
<dbReference type="GO" id="GO:0030036">
    <property type="term" value="P:actin cytoskeleton organization"/>
    <property type="evidence" value="ECO:0007669"/>
    <property type="project" value="TreeGrafter"/>
</dbReference>
<gene>
    <name evidence="7" type="ORF">SCODWIG_02671</name>
</gene>
<name>A0A376B9W0_9ASCO</name>
<evidence type="ECO:0000256" key="5">
    <source>
        <dbReference type="ARBA" id="ARBA00025389"/>
    </source>
</evidence>
<dbReference type="GO" id="GO:0030479">
    <property type="term" value="C:actin cortical patch"/>
    <property type="evidence" value="ECO:0007669"/>
    <property type="project" value="TreeGrafter"/>
</dbReference>
<dbReference type="InterPro" id="IPR042276">
    <property type="entry name" value="CapZ_alpha/beta_2"/>
</dbReference>
<dbReference type="InterPro" id="IPR017865">
    <property type="entry name" value="F-actin_cap_asu_CS"/>
</dbReference>
<comment type="similarity">
    <text evidence="1 6">Belongs to the F-actin-capping protein alpha subunit family.</text>
</comment>
<sequence length="265" mass="30253">MDFQKITANLINQCLPGEIKHAYNDILTIVGPNAKQELLYSVEQYNIDNFVPIKVQDTPVIISKYNKQGSKYIDYQNSLIFSVDPIELVGLDIEPYQEKEDINVSELASLYESLKMHVSKKFAPEVTTIAVHPVADKRFALIVSCTKYNPSNFWNGNWKSCYIYDTDSKLMEGEAAVNVHYFEDGNVKFNSSKTLDQVQTSDDYIKVIESFELEFENEMQSSFNNLNELGFKSLRRRLPVTRSKINWGRAIGNYRLGKDAASTGL</sequence>
<dbReference type="Proteomes" id="UP000262825">
    <property type="component" value="Unassembled WGS sequence"/>
</dbReference>
<dbReference type="PROSITE" id="PS00748">
    <property type="entry name" value="F_ACTIN_CAPPING_A_1"/>
    <property type="match status" value="1"/>
</dbReference>
<dbReference type="SUPFAM" id="SSF90096">
    <property type="entry name" value="Subunits of heterodimeric actin filament capping protein Capz"/>
    <property type="match status" value="1"/>
</dbReference>
<evidence type="ECO:0000256" key="2">
    <source>
        <dbReference type="ARBA" id="ARBA00014038"/>
    </source>
</evidence>
<dbReference type="PANTHER" id="PTHR10653">
    <property type="entry name" value="F-ACTIN-CAPPING PROTEIN SUBUNIT ALPHA"/>
    <property type="match status" value="1"/>
</dbReference>
<dbReference type="PANTHER" id="PTHR10653:SF0">
    <property type="entry name" value="F-ACTIN-CAPPING PROTEIN SUBUNIT ALPHA"/>
    <property type="match status" value="1"/>
</dbReference>
<evidence type="ECO:0000256" key="3">
    <source>
        <dbReference type="ARBA" id="ARBA00022467"/>
    </source>
</evidence>
<dbReference type="VEuPathDB" id="FungiDB:SCODWIG_02671"/>
<keyword evidence="4 6" id="KW-0009">Actin-binding</keyword>
<dbReference type="InterPro" id="IPR042489">
    <property type="entry name" value="CapZ_alpha_1"/>
</dbReference>
<evidence type="ECO:0000256" key="4">
    <source>
        <dbReference type="ARBA" id="ARBA00023203"/>
    </source>
</evidence>
<dbReference type="EMBL" id="UFAJ01000495">
    <property type="protein sequence ID" value="SSD60910.1"/>
    <property type="molecule type" value="Genomic_DNA"/>
</dbReference>
<evidence type="ECO:0000256" key="6">
    <source>
        <dbReference type="RuleBase" id="RU365077"/>
    </source>
</evidence>
<protein>
    <recommendedName>
        <fullName evidence="2 6">F-actin-capping protein subunit alpha</fullName>
    </recommendedName>
</protein>
<evidence type="ECO:0000313" key="7">
    <source>
        <dbReference type="EMBL" id="SSD60910.1"/>
    </source>
</evidence>
<dbReference type="GO" id="GO:0051015">
    <property type="term" value="F:actin filament binding"/>
    <property type="evidence" value="ECO:0007669"/>
    <property type="project" value="TreeGrafter"/>
</dbReference>
<dbReference type="Gene3D" id="3.90.1150.210">
    <property type="entry name" value="F-actin capping protein, beta subunit"/>
    <property type="match status" value="1"/>
</dbReference>
<dbReference type="PROSITE" id="PS00749">
    <property type="entry name" value="F_ACTIN_CAPPING_A_2"/>
    <property type="match status" value="1"/>
</dbReference>
<accession>A0A376B9W0</accession>
<dbReference type="InterPro" id="IPR037282">
    <property type="entry name" value="CapZ_alpha/beta"/>
</dbReference>
<dbReference type="Pfam" id="PF01267">
    <property type="entry name" value="F-actin_cap_A"/>
    <property type="match status" value="1"/>
</dbReference>
<dbReference type="InterPro" id="IPR002189">
    <property type="entry name" value="CapZ_alpha"/>
</dbReference>
<dbReference type="PRINTS" id="PR00191">
    <property type="entry name" value="FACTINCAPA"/>
</dbReference>